<dbReference type="AlphaFoldDB" id="A0ABD3S056"/>
<dbReference type="Proteomes" id="UP001530377">
    <property type="component" value="Unassembled WGS sequence"/>
</dbReference>
<feature type="compositionally biased region" description="Basic and acidic residues" evidence="1">
    <location>
        <begin position="1"/>
        <end position="28"/>
    </location>
</feature>
<feature type="compositionally biased region" description="Basic and acidic residues" evidence="1">
    <location>
        <begin position="49"/>
        <end position="60"/>
    </location>
</feature>
<comment type="caution">
    <text evidence="2">The sequence shown here is derived from an EMBL/GenBank/DDBJ whole genome shotgun (WGS) entry which is preliminary data.</text>
</comment>
<evidence type="ECO:0000313" key="3">
    <source>
        <dbReference type="Proteomes" id="UP001530377"/>
    </source>
</evidence>
<protein>
    <submittedName>
        <fullName evidence="2">Uncharacterized protein</fullName>
    </submittedName>
</protein>
<evidence type="ECO:0000313" key="2">
    <source>
        <dbReference type="EMBL" id="KAL3817811.1"/>
    </source>
</evidence>
<feature type="region of interest" description="Disordered" evidence="1">
    <location>
        <begin position="179"/>
        <end position="239"/>
    </location>
</feature>
<sequence>MTERGMRRLEEEGDKARRERAVRRGEERRRRRRRRGGGGIGGVGIGVEDENRVDADHDRTPPFSDDEYAYDPFLPSRSDDDGKLDDNNNDYDCYYDDDDDDDDDDDESLERELQLSRLQKTHSALLSAHQLEALWKITKIELDRTIREACRRILMGHYGGWQEGGRVWNAFCHPSERMTGGGDRSLHRRCHPYSSSPPPPPPPPPPQSPSLSGHSGHQFERHRPDHMPGRKIHGRPRGYDGWVGTTGEVVTMEVGRMRSAAALILLGDLFVRCSKDGTAWNKR</sequence>
<organism evidence="2 3">
    <name type="scientific">Cyclostephanos tholiformis</name>
    <dbReference type="NCBI Taxonomy" id="382380"/>
    <lineage>
        <taxon>Eukaryota</taxon>
        <taxon>Sar</taxon>
        <taxon>Stramenopiles</taxon>
        <taxon>Ochrophyta</taxon>
        <taxon>Bacillariophyta</taxon>
        <taxon>Coscinodiscophyceae</taxon>
        <taxon>Thalassiosirophycidae</taxon>
        <taxon>Stephanodiscales</taxon>
        <taxon>Stephanodiscaceae</taxon>
        <taxon>Cyclostephanos</taxon>
    </lineage>
</organism>
<gene>
    <name evidence="2" type="ORF">ACHAXA_002678</name>
</gene>
<feature type="compositionally biased region" description="Basic and acidic residues" evidence="1">
    <location>
        <begin position="217"/>
        <end position="228"/>
    </location>
</feature>
<feature type="compositionally biased region" description="Basic and acidic residues" evidence="1">
    <location>
        <begin position="77"/>
        <end position="86"/>
    </location>
</feature>
<dbReference type="EMBL" id="JALLPB020000090">
    <property type="protein sequence ID" value="KAL3817811.1"/>
    <property type="molecule type" value="Genomic_DNA"/>
</dbReference>
<feature type="compositionally biased region" description="Acidic residues" evidence="1">
    <location>
        <begin position="87"/>
        <end position="107"/>
    </location>
</feature>
<feature type="region of interest" description="Disordered" evidence="1">
    <location>
        <begin position="1"/>
        <end position="107"/>
    </location>
</feature>
<accession>A0ABD3S056</accession>
<keyword evidence="3" id="KW-1185">Reference proteome</keyword>
<feature type="compositionally biased region" description="Pro residues" evidence="1">
    <location>
        <begin position="195"/>
        <end position="208"/>
    </location>
</feature>
<evidence type="ECO:0000256" key="1">
    <source>
        <dbReference type="SAM" id="MobiDB-lite"/>
    </source>
</evidence>
<reference evidence="2 3" key="1">
    <citation type="submission" date="2024-10" db="EMBL/GenBank/DDBJ databases">
        <title>Updated reference genomes for cyclostephanoid diatoms.</title>
        <authorList>
            <person name="Roberts W.R."/>
            <person name="Alverson A.J."/>
        </authorList>
    </citation>
    <scope>NUCLEOTIDE SEQUENCE [LARGE SCALE GENOMIC DNA]</scope>
    <source>
        <strain evidence="2 3">AJA228-03</strain>
    </source>
</reference>
<name>A0ABD3S056_9STRA</name>
<proteinExistence type="predicted"/>